<keyword evidence="5" id="KW-0503">Monooxygenase</keyword>
<accession>A0A8I0Q3S9</accession>
<feature type="chain" id="PRO_5041583210" evidence="2">
    <location>
        <begin position="22"/>
        <end position="191"/>
    </location>
</feature>
<dbReference type="Gene3D" id="2.70.50.50">
    <property type="entry name" value="chitin-binding protein cbp21"/>
    <property type="match status" value="1"/>
</dbReference>
<feature type="signal peptide" evidence="2">
    <location>
        <begin position="1"/>
        <end position="21"/>
    </location>
</feature>
<dbReference type="CDD" id="cd21177">
    <property type="entry name" value="LPMO_AA10"/>
    <property type="match status" value="1"/>
</dbReference>
<keyword evidence="5" id="KW-0560">Oxidoreductase</keyword>
<dbReference type="InterPro" id="IPR051024">
    <property type="entry name" value="GlcNAc_Chitin_IntDeg"/>
</dbReference>
<proteinExistence type="predicted"/>
<organism evidence="4 6">
    <name type="scientific">Morganella morganii</name>
    <name type="common">Proteus morganii</name>
    <dbReference type="NCBI Taxonomy" id="582"/>
    <lineage>
        <taxon>Bacteria</taxon>
        <taxon>Pseudomonadati</taxon>
        <taxon>Pseudomonadota</taxon>
        <taxon>Gammaproteobacteria</taxon>
        <taxon>Enterobacterales</taxon>
        <taxon>Morganellaceae</taxon>
        <taxon>Morganella</taxon>
    </lineage>
</organism>
<dbReference type="GO" id="GO:0004497">
    <property type="term" value="F:monooxygenase activity"/>
    <property type="evidence" value="ECO:0007669"/>
    <property type="project" value="UniProtKB-KW"/>
</dbReference>
<dbReference type="EMBL" id="JAPKIY010000062">
    <property type="protein sequence ID" value="MDS0900341.1"/>
    <property type="molecule type" value="Genomic_DNA"/>
</dbReference>
<keyword evidence="1 2" id="KW-0732">Signal</keyword>
<dbReference type="Proteomes" id="UP000650477">
    <property type="component" value="Unassembled WGS sequence"/>
</dbReference>
<dbReference type="RefSeq" id="WP_004240221.1">
    <property type="nucleotide sequence ID" value="NZ_BGLW01000020.1"/>
</dbReference>
<dbReference type="Pfam" id="PF03067">
    <property type="entry name" value="LPMO_10"/>
    <property type="match status" value="1"/>
</dbReference>
<protein>
    <submittedName>
        <fullName evidence="4">Chitin-binding protein</fullName>
    </submittedName>
    <submittedName>
        <fullName evidence="5">Lytic polysaccharide monooxygenase</fullName>
    </submittedName>
</protein>
<evidence type="ECO:0000313" key="5">
    <source>
        <dbReference type="EMBL" id="MDS0900341.1"/>
    </source>
</evidence>
<gene>
    <name evidence="4" type="ORF">CYG68_18480</name>
    <name evidence="5" type="ORF">OSC06_20545</name>
</gene>
<evidence type="ECO:0000256" key="1">
    <source>
        <dbReference type="ARBA" id="ARBA00022729"/>
    </source>
</evidence>
<name>A0A8I0Q3S9_MORMO</name>
<dbReference type="PANTHER" id="PTHR34823">
    <property type="entry name" value="GLCNAC-BINDING PROTEIN A"/>
    <property type="match status" value="1"/>
</dbReference>
<reference evidence="5" key="2">
    <citation type="submission" date="2023-02" db="EMBL/GenBank/DDBJ databases">
        <title>Detection, antimicrobial susceptibility and genomic characterization of NDM-producing species of Morganellaceae, Yersiniaceae, and Enterobacteriaceae other than Klebsiella.</title>
        <authorList>
            <person name="Camargo C.H."/>
            <person name="Sacchi C.T."/>
            <person name="Campos K.R."/>
        </authorList>
    </citation>
    <scope>NUCLEOTIDE SEQUENCE</scope>
    <source>
        <strain evidence="5">1189_21</strain>
    </source>
</reference>
<comment type="caution">
    <text evidence="4">The sequence shown here is derived from an EMBL/GenBank/DDBJ whole genome shotgun (WGS) entry which is preliminary data.</text>
</comment>
<dbReference type="PANTHER" id="PTHR34823:SF1">
    <property type="entry name" value="CHITIN-BINDING TYPE-4 DOMAIN-CONTAINING PROTEIN"/>
    <property type="match status" value="1"/>
</dbReference>
<dbReference type="Proteomes" id="UP001182247">
    <property type="component" value="Unassembled WGS sequence"/>
</dbReference>
<evidence type="ECO:0000313" key="4">
    <source>
        <dbReference type="EMBL" id="MBE8614360.1"/>
    </source>
</evidence>
<dbReference type="InterPro" id="IPR004302">
    <property type="entry name" value="Cellulose/chitin-bd_N"/>
</dbReference>
<dbReference type="EMBL" id="PKLF01000023">
    <property type="protein sequence ID" value="MBE8614360.1"/>
    <property type="molecule type" value="Genomic_DNA"/>
</dbReference>
<dbReference type="InterPro" id="IPR014756">
    <property type="entry name" value="Ig_E-set"/>
</dbReference>
<evidence type="ECO:0000313" key="6">
    <source>
        <dbReference type="Proteomes" id="UP000650477"/>
    </source>
</evidence>
<feature type="domain" description="Chitin-binding type-4" evidence="3">
    <location>
        <begin position="22"/>
        <end position="188"/>
    </location>
</feature>
<dbReference type="SUPFAM" id="SSF81296">
    <property type="entry name" value="E set domains"/>
    <property type="match status" value="1"/>
</dbReference>
<dbReference type="AlphaFoldDB" id="A0A8I0Q3S9"/>
<reference evidence="4" key="1">
    <citation type="submission" date="2017-12" db="EMBL/GenBank/DDBJ databases">
        <title>Genome sequencing and analysis.</title>
        <authorList>
            <person name="Huang Y.-T."/>
        </authorList>
    </citation>
    <scope>NUCLEOTIDE SEQUENCE</scope>
    <source>
        <strain evidence="4">VGH116</strain>
    </source>
</reference>
<evidence type="ECO:0000256" key="2">
    <source>
        <dbReference type="SAM" id="SignalP"/>
    </source>
</evidence>
<sequence length="191" mass="21643">MMKKTVFAFTLSCLLASPAFSHGYITEPASRAANCKTGKNPAHMCGAVQWEPQSIEALSGYPEGYYPPDGQLASGGIERFLPLDVPRDNWHQMTVKPGTTMFTWKITAAHKTRNWRYYITRPDWHPGESLTRASFETKPFCFYDGKNQIPPQSVTHQCNIPERKGAQIIYGVWEIADTANSFYQVIDVRFD</sequence>
<evidence type="ECO:0000259" key="3">
    <source>
        <dbReference type="Pfam" id="PF03067"/>
    </source>
</evidence>